<evidence type="ECO:0000313" key="1">
    <source>
        <dbReference type="EMBL" id="JAH60421.1"/>
    </source>
</evidence>
<accession>A0A0E9U3P5</accession>
<dbReference type="AlphaFoldDB" id="A0A0E9U3P5"/>
<name>A0A0E9U3P5_ANGAN</name>
<organism evidence="1">
    <name type="scientific">Anguilla anguilla</name>
    <name type="common">European freshwater eel</name>
    <name type="synonym">Muraena anguilla</name>
    <dbReference type="NCBI Taxonomy" id="7936"/>
    <lineage>
        <taxon>Eukaryota</taxon>
        <taxon>Metazoa</taxon>
        <taxon>Chordata</taxon>
        <taxon>Craniata</taxon>
        <taxon>Vertebrata</taxon>
        <taxon>Euteleostomi</taxon>
        <taxon>Actinopterygii</taxon>
        <taxon>Neopterygii</taxon>
        <taxon>Teleostei</taxon>
        <taxon>Anguilliformes</taxon>
        <taxon>Anguillidae</taxon>
        <taxon>Anguilla</taxon>
    </lineage>
</organism>
<proteinExistence type="predicted"/>
<sequence>MCSRWQARWRGREARTFSCMVAIFS</sequence>
<protein>
    <submittedName>
        <fullName evidence="1">Uncharacterized protein</fullName>
    </submittedName>
</protein>
<dbReference type="EMBL" id="GBXM01048156">
    <property type="protein sequence ID" value="JAH60421.1"/>
    <property type="molecule type" value="Transcribed_RNA"/>
</dbReference>
<reference evidence="1" key="2">
    <citation type="journal article" date="2015" name="Fish Shellfish Immunol.">
        <title>Early steps in the European eel (Anguilla anguilla)-Vibrio vulnificus interaction in the gills: Role of the RtxA13 toxin.</title>
        <authorList>
            <person name="Callol A."/>
            <person name="Pajuelo D."/>
            <person name="Ebbesson L."/>
            <person name="Teles M."/>
            <person name="MacKenzie S."/>
            <person name="Amaro C."/>
        </authorList>
    </citation>
    <scope>NUCLEOTIDE SEQUENCE</scope>
</reference>
<reference evidence="1" key="1">
    <citation type="submission" date="2014-11" db="EMBL/GenBank/DDBJ databases">
        <authorList>
            <person name="Amaro Gonzalez C."/>
        </authorList>
    </citation>
    <scope>NUCLEOTIDE SEQUENCE</scope>
</reference>